<feature type="transmembrane region" description="Helical" evidence="7">
    <location>
        <begin position="209"/>
        <end position="229"/>
    </location>
</feature>
<keyword evidence="3" id="KW-1003">Cell membrane</keyword>
<comment type="caution">
    <text evidence="9">The sequence shown here is derived from an EMBL/GenBank/DDBJ whole genome shotgun (WGS) entry which is preliminary data.</text>
</comment>
<evidence type="ECO:0000259" key="8">
    <source>
        <dbReference type="PROSITE" id="PS50850"/>
    </source>
</evidence>
<feature type="transmembrane region" description="Helical" evidence="7">
    <location>
        <begin position="413"/>
        <end position="435"/>
    </location>
</feature>
<feature type="transmembrane region" description="Helical" evidence="7">
    <location>
        <begin position="235"/>
        <end position="256"/>
    </location>
</feature>
<feature type="transmembrane region" description="Helical" evidence="7">
    <location>
        <begin position="342"/>
        <end position="360"/>
    </location>
</feature>
<evidence type="ECO:0000256" key="3">
    <source>
        <dbReference type="ARBA" id="ARBA00022475"/>
    </source>
</evidence>
<evidence type="ECO:0000256" key="1">
    <source>
        <dbReference type="ARBA" id="ARBA00004651"/>
    </source>
</evidence>
<dbReference type="InterPro" id="IPR011701">
    <property type="entry name" value="MFS"/>
</dbReference>
<dbReference type="Gene3D" id="1.20.1720.10">
    <property type="entry name" value="Multidrug resistance protein D"/>
    <property type="match status" value="1"/>
</dbReference>
<evidence type="ECO:0000256" key="2">
    <source>
        <dbReference type="ARBA" id="ARBA00022448"/>
    </source>
</evidence>
<evidence type="ECO:0000256" key="6">
    <source>
        <dbReference type="ARBA" id="ARBA00023136"/>
    </source>
</evidence>
<evidence type="ECO:0000256" key="4">
    <source>
        <dbReference type="ARBA" id="ARBA00022692"/>
    </source>
</evidence>
<feature type="transmembrane region" description="Helical" evidence="7">
    <location>
        <begin position="148"/>
        <end position="170"/>
    </location>
</feature>
<dbReference type="NCBIfam" id="TIGR00711">
    <property type="entry name" value="efflux_EmrB"/>
    <property type="match status" value="1"/>
</dbReference>
<dbReference type="Proteomes" id="UP001501791">
    <property type="component" value="Unassembled WGS sequence"/>
</dbReference>
<dbReference type="Gene3D" id="1.20.1250.20">
    <property type="entry name" value="MFS general substrate transporter like domains"/>
    <property type="match status" value="1"/>
</dbReference>
<name>A0ABN2CPP9_9MICO</name>
<feature type="domain" description="Major facilitator superfamily (MFS) profile" evidence="8">
    <location>
        <begin position="24"/>
        <end position="522"/>
    </location>
</feature>
<dbReference type="SUPFAM" id="SSF103473">
    <property type="entry name" value="MFS general substrate transporter"/>
    <property type="match status" value="1"/>
</dbReference>
<evidence type="ECO:0000256" key="5">
    <source>
        <dbReference type="ARBA" id="ARBA00022989"/>
    </source>
</evidence>
<feature type="transmembrane region" description="Helical" evidence="7">
    <location>
        <begin position="309"/>
        <end position="330"/>
    </location>
</feature>
<dbReference type="EMBL" id="BAAALY010000019">
    <property type="protein sequence ID" value="GAA1562241.1"/>
    <property type="molecule type" value="Genomic_DNA"/>
</dbReference>
<keyword evidence="4 7" id="KW-0812">Transmembrane</keyword>
<feature type="transmembrane region" description="Helical" evidence="7">
    <location>
        <begin position="21"/>
        <end position="39"/>
    </location>
</feature>
<proteinExistence type="predicted"/>
<feature type="transmembrane region" description="Helical" evidence="7">
    <location>
        <begin position="59"/>
        <end position="78"/>
    </location>
</feature>
<dbReference type="RefSeq" id="WP_346037350.1">
    <property type="nucleotide sequence ID" value="NZ_BAAALY010000019.1"/>
</dbReference>
<evidence type="ECO:0000313" key="9">
    <source>
        <dbReference type="EMBL" id="GAA1562241.1"/>
    </source>
</evidence>
<organism evidence="9 10">
    <name type="scientific">Brevibacterium picturae</name>
    <dbReference type="NCBI Taxonomy" id="260553"/>
    <lineage>
        <taxon>Bacteria</taxon>
        <taxon>Bacillati</taxon>
        <taxon>Actinomycetota</taxon>
        <taxon>Actinomycetes</taxon>
        <taxon>Micrococcales</taxon>
        <taxon>Brevibacteriaceae</taxon>
        <taxon>Brevibacterium</taxon>
    </lineage>
</organism>
<evidence type="ECO:0000256" key="7">
    <source>
        <dbReference type="SAM" id="Phobius"/>
    </source>
</evidence>
<keyword evidence="5 7" id="KW-1133">Transmembrane helix</keyword>
<sequence>MTASSDHDSPPTAPDTVSRRSWLTLLAVALGITVIQLDGTIVSVANPAIAADLEASPAQIQWVTTGYLLVFAGLLIPAGTVADRLGHKRVFLIGVGGFTLASLLCGVSVSVEMLIGGRVLQAVFAAAIGPAGLALIRTAFPAGALPRALGVFGAVTAAALASGPLLGGALMALGSWHLVFLVNLPFGLLAVLVGARVLRHSPPQSRDRLDLAGAITLVASMVAVIWGITAIQENGWTASTIGFLIAGLALLGVFIAIESRVRRPMVPLALFGDRTFAIGCVLSVVTMFVFFAIMFYLTFFFQGVQGKTAVATGLAMLPLTAIFTIASPLAGWTTERLGSRGTVLIGAGAITASLLILLGLDTDSSVLSLAPALLLAGAGAGFLLVPAINLVVGSAPEAQSGVASGIQQATQQLGGTLGIAVFGSIISSIVAQTFAQAVRATNASADLAADLGGDGGLHESIALGFPAGAQEQLREQLGDPLAAEVIQAAHLTFLNALDTVFTVAIVTVLAAAVLSLFIKTPRTNQPAGA</sequence>
<comment type="subcellular location">
    <subcellularLocation>
        <location evidence="1">Cell membrane</location>
        <topology evidence="1">Multi-pass membrane protein</topology>
    </subcellularLocation>
</comment>
<feature type="transmembrane region" description="Helical" evidence="7">
    <location>
        <begin position="176"/>
        <end position="197"/>
    </location>
</feature>
<accession>A0ABN2CPP9</accession>
<feature type="transmembrane region" description="Helical" evidence="7">
    <location>
        <begin position="90"/>
        <end position="109"/>
    </location>
</feature>
<dbReference type="PANTHER" id="PTHR42718:SF42">
    <property type="entry name" value="EXPORT PROTEIN"/>
    <property type="match status" value="1"/>
</dbReference>
<dbReference type="InterPro" id="IPR020846">
    <property type="entry name" value="MFS_dom"/>
</dbReference>
<dbReference type="PRINTS" id="PR01036">
    <property type="entry name" value="TCRTETB"/>
</dbReference>
<keyword evidence="10" id="KW-1185">Reference proteome</keyword>
<dbReference type="CDD" id="cd17321">
    <property type="entry name" value="MFS_MMR_MDR_like"/>
    <property type="match status" value="1"/>
</dbReference>
<feature type="transmembrane region" description="Helical" evidence="7">
    <location>
        <begin position="372"/>
        <end position="392"/>
    </location>
</feature>
<dbReference type="InterPro" id="IPR004638">
    <property type="entry name" value="EmrB-like"/>
</dbReference>
<dbReference type="PANTHER" id="PTHR42718">
    <property type="entry name" value="MAJOR FACILITATOR SUPERFAMILY MULTIDRUG TRANSPORTER MFSC"/>
    <property type="match status" value="1"/>
</dbReference>
<dbReference type="PROSITE" id="PS50850">
    <property type="entry name" value="MFS"/>
    <property type="match status" value="1"/>
</dbReference>
<feature type="transmembrane region" description="Helical" evidence="7">
    <location>
        <begin position="500"/>
        <end position="518"/>
    </location>
</feature>
<gene>
    <name evidence="9" type="ORF">GCM10009691_40020</name>
</gene>
<dbReference type="InterPro" id="IPR036259">
    <property type="entry name" value="MFS_trans_sf"/>
</dbReference>
<evidence type="ECO:0000313" key="10">
    <source>
        <dbReference type="Proteomes" id="UP001501791"/>
    </source>
</evidence>
<dbReference type="Pfam" id="PF07690">
    <property type="entry name" value="MFS_1"/>
    <property type="match status" value="1"/>
</dbReference>
<feature type="transmembrane region" description="Helical" evidence="7">
    <location>
        <begin position="115"/>
        <end position="136"/>
    </location>
</feature>
<feature type="transmembrane region" description="Helical" evidence="7">
    <location>
        <begin position="276"/>
        <end position="297"/>
    </location>
</feature>
<keyword evidence="2" id="KW-0813">Transport</keyword>
<keyword evidence="6 7" id="KW-0472">Membrane</keyword>
<reference evidence="9 10" key="1">
    <citation type="journal article" date="2019" name="Int. J. Syst. Evol. Microbiol.">
        <title>The Global Catalogue of Microorganisms (GCM) 10K type strain sequencing project: providing services to taxonomists for standard genome sequencing and annotation.</title>
        <authorList>
            <consortium name="The Broad Institute Genomics Platform"/>
            <consortium name="The Broad Institute Genome Sequencing Center for Infectious Disease"/>
            <person name="Wu L."/>
            <person name="Ma J."/>
        </authorList>
    </citation>
    <scope>NUCLEOTIDE SEQUENCE [LARGE SCALE GENOMIC DNA]</scope>
    <source>
        <strain evidence="9 10">JCM 13319</strain>
    </source>
</reference>
<protein>
    <submittedName>
        <fullName evidence="9">MFS transporter</fullName>
    </submittedName>
</protein>